<keyword evidence="2" id="KW-1185">Reference proteome</keyword>
<evidence type="ECO:0000313" key="2">
    <source>
        <dbReference type="Proteomes" id="UP001632038"/>
    </source>
</evidence>
<dbReference type="EMBL" id="JAVIJP010000017">
    <property type="protein sequence ID" value="KAL3641231.1"/>
    <property type="molecule type" value="Genomic_DNA"/>
</dbReference>
<name>A0ABD3DJX7_9LAMI</name>
<organism evidence="1 2">
    <name type="scientific">Castilleja foliolosa</name>
    <dbReference type="NCBI Taxonomy" id="1961234"/>
    <lineage>
        <taxon>Eukaryota</taxon>
        <taxon>Viridiplantae</taxon>
        <taxon>Streptophyta</taxon>
        <taxon>Embryophyta</taxon>
        <taxon>Tracheophyta</taxon>
        <taxon>Spermatophyta</taxon>
        <taxon>Magnoliopsida</taxon>
        <taxon>eudicotyledons</taxon>
        <taxon>Gunneridae</taxon>
        <taxon>Pentapetalae</taxon>
        <taxon>asterids</taxon>
        <taxon>lamiids</taxon>
        <taxon>Lamiales</taxon>
        <taxon>Orobanchaceae</taxon>
        <taxon>Pedicularideae</taxon>
        <taxon>Castillejinae</taxon>
        <taxon>Castilleja</taxon>
    </lineage>
</organism>
<sequence>MKTLIRCMLAQMEEKKNAPFEPEVIKDPRDKAPTEVIKTPTEVIKATTEVIKDQRDKAPTEVIKTPTEVIKATTEVIKDPRKPGVIKTPTKVIRTRWSLDDLRLAWIFDRSLVDHLSWSLVAWIFDHLRLERSIFLLLHLCKHTPEKGRHLLLRLGIRTTRTSWSLDDLGHEWIFDRSLVDHLSWSLVEWIFDHLRLKRSVYLLRHLCKHKPTKTHD</sequence>
<evidence type="ECO:0000313" key="1">
    <source>
        <dbReference type="EMBL" id="KAL3641231.1"/>
    </source>
</evidence>
<reference evidence="2" key="1">
    <citation type="journal article" date="2024" name="IScience">
        <title>Strigolactones Initiate the Formation of Haustorium-like Structures in Castilleja.</title>
        <authorList>
            <person name="Buerger M."/>
            <person name="Peterson D."/>
            <person name="Chory J."/>
        </authorList>
    </citation>
    <scope>NUCLEOTIDE SEQUENCE [LARGE SCALE GENOMIC DNA]</scope>
</reference>
<comment type="caution">
    <text evidence="1">The sequence shown here is derived from an EMBL/GenBank/DDBJ whole genome shotgun (WGS) entry which is preliminary data.</text>
</comment>
<gene>
    <name evidence="1" type="ORF">CASFOL_016199</name>
</gene>
<dbReference type="Proteomes" id="UP001632038">
    <property type="component" value="Unassembled WGS sequence"/>
</dbReference>
<protein>
    <submittedName>
        <fullName evidence="1">Uncharacterized protein</fullName>
    </submittedName>
</protein>
<proteinExistence type="predicted"/>
<dbReference type="AlphaFoldDB" id="A0ABD3DJX7"/>
<accession>A0ABD3DJX7</accession>